<dbReference type="AlphaFoldDB" id="A0A4S8L9E7"/>
<dbReference type="EMBL" id="ML179561">
    <property type="protein sequence ID" value="THU85181.1"/>
    <property type="molecule type" value="Genomic_DNA"/>
</dbReference>
<name>A0A4S8L9E7_DENBC</name>
<dbReference type="Proteomes" id="UP000297245">
    <property type="component" value="Unassembled WGS sequence"/>
</dbReference>
<organism evidence="2 3">
    <name type="scientific">Dendrothele bispora (strain CBS 962.96)</name>
    <dbReference type="NCBI Taxonomy" id="1314807"/>
    <lineage>
        <taxon>Eukaryota</taxon>
        <taxon>Fungi</taxon>
        <taxon>Dikarya</taxon>
        <taxon>Basidiomycota</taxon>
        <taxon>Agaricomycotina</taxon>
        <taxon>Agaricomycetes</taxon>
        <taxon>Agaricomycetidae</taxon>
        <taxon>Agaricales</taxon>
        <taxon>Agaricales incertae sedis</taxon>
        <taxon>Dendrothele</taxon>
    </lineage>
</organism>
<evidence type="ECO:0000313" key="2">
    <source>
        <dbReference type="EMBL" id="THU85181.1"/>
    </source>
</evidence>
<sequence>MLCTPSCQVFSSPSQGTRRARSCLKTDVNTPTSALYTEPETLSAQLSSPLSRCDTS</sequence>
<reference evidence="2 3" key="1">
    <citation type="journal article" date="2019" name="Nat. Ecol. Evol.">
        <title>Megaphylogeny resolves global patterns of mushroom evolution.</title>
        <authorList>
            <person name="Varga T."/>
            <person name="Krizsan K."/>
            <person name="Foldi C."/>
            <person name="Dima B."/>
            <person name="Sanchez-Garcia M."/>
            <person name="Sanchez-Ramirez S."/>
            <person name="Szollosi G.J."/>
            <person name="Szarkandi J.G."/>
            <person name="Papp V."/>
            <person name="Albert L."/>
            <person name="Andreopoulos W."/>
            <person name="Angelini C."/>
            <person name="Antonin V."/>
            <person name="Barry K.W."/>
            <person name="Bougher N.L."/>
            <person name="Buchanan P."/>
            <person name="Buyck B."/>
            <person name="Bense V."/>
            <person name="Catcheside P."/>
            <person name="Chovatia M."/>
            <person name="Cooper J."/>
            <person name="Damon W."/>
            <person name="Desjardin D."/>
            <person name="Finy P."/>
            <person name="Geml J."/>
            <person name="Haridas S."/>
            <person name="Hughes K."/>
            <person name="Justo A."/>
            <person name="Karasinski D."/>
            <person name="Kautmanova I."/>
            <person name="Kiss B."/>
            <person name="Kocsube S."/>
            <person name="Kotiranta H."/>
            <person name="LaButti K.M."/>
            <person name="Lechner B.E."/>
            <person name="Liimatainen K."/>
            <person name="Lipzen A."/>
            <person name="Lukacs Z."/>
            <person name="Mihaltcheva S."/>
            <person name="Morgado L.N."/>
            <person name="Niskanen T."/>
            <person name="Noordeloos M.E."/>
            <person name="Ohm R.A."/>
            <person name="Ortiz-Santana B."/>
            <person name="Ovrebo C."/>
            <person name="Racz N."/>
            <person name="Riley R."/>
            <person name="Savchenko A."/>
            <person name="Shiryaev A."/>
            <person name="Soop K."/>
            <person name="Spirin V."/>
            <person name="Szebenyi C."/>
            <person name="Tomsovsky M."/>
            <person name="Tulloss R.E."/>
            <person name="Uehling J."/>
            <person name="Grigoriev I.V."/>
            <person name="Vagvolgyi C."/>
            <person name="Papp T."/>
            <person name="Martin F.M."/>
            <person name="Miettinen O."/>
            <person name="Hibbett D.S."/>
            <person name="Nagy L.G."/>
        </authorList>
    </citation>
    <scope>NUCLEOTIDE SEQUENCE [LARGE SCALE GENOMIC DNA]</scope>
    <source>
        <strain evidence="2 3">CBS 962.96</strain>
    </source>
</reference>
<evidence type="ECO:0000313" key="3">
    <source>
        <dbReference type="Proteomes" id="UP000297245"/>
    </source>
</evidence>
<feature type="region of interest" description="Disordered" evidence="1">
    <location>
        <begin position="34"/>
        <end position="56"/>
    </location>
</feature>
<keyword evidence="3" id="KW-1185">Reference proteome</keyword>
<accession>A0A4S8L9E7</accession>
<evidence type="ECO:0000256" key="1">
    <source>
        <dbReference type="SAM" id="MobiDB-lite"/>
    </source>
</evidence>
<protein>
    <submittedName>
        <fullName evidence="2">Uncharacterized protein</fullName>
    </submittedName>
</protein>
<gene>
    <name evidence="2" type="ORF">K435DRAFT_392053</name>
</gene>
<proteinExistence type="predicted"/>